<organism evidence="1">
    <name type="scientific">marine sediment metagenome</name>
    <dbReference type="NCBI Taxonomy" id="412755"/>
    <lineage>
        <taxon>unclassified sequences</taxon>
        <taxon>metagenomes</taxon>
        <taxon>ecological metagenomes</taxon>
    </lineage>
</organism>
<name>A0A0F9MBZ0_9ZZZZ</name>
<gene>
    <name evidence="1" type="ORF">LCGC14_1174320</name>
</gene>
<reference evidence="1" key="1">
    <citation type="journal article" date="2015" name="Nature">
        <title>Complex archaea that bridge the gap between prokaryotes and eukaryotes.</title>
        <authorList>
            <person name="Spang A."/>
            <person name="Saw J.H."/>
            <person name="Jorgensen S.L."/>
            <person name="Zaremba-Niedzwiedzka K."/>
            <person name="Martijn J."/>
            <person name="Lind A.E."/>
            <person name="van Eijk R."/>
            <person name="Schleper C."/>
            <person name="Guy L."/>
            <person name="Ettema T.J."/>
        </authorList>
    </citation>
    <scope>NUCLEOTIDE SEQUENCE</scope>
</reference>
<proteinExistence type="predicted"/>
<sequence>MDALQVIESTILRDTLLTIPAITGLVELEGAAGQYKIFWEDVPDKIGAPYIVLTHLSGGFDNDTQSQASNSLWKVSGFTANKATALALANAVSQLHRMMPIHTAYPDAPPYHWLEERLPIFENKSVENTKTYTVGGFYQIKLSHN</sequence>
<protein>
    <submittedName>
        <fullName evidence="1">Uncharacterized protein</fullName>
    </submittedName>
</protein>
<dbReference type="EMBL" id="LAZR01005831">
    <property type="protein sequence ID" value="KKM96816.1"/>
    <property type="molecule type" value="Genomic_DNA"/>
</dbReference>
<evidence type="ECO:0000313" key="1">
    <source>
        <dbReference type="EMBL" id="KKM96816.1"/>
    </source>
</evidence>
<comment type="caution">
    <text evidence="1">The sequence shown here is derived from an EMBL/GenBank/DDBJ whole genome shotgun (WGS) entry which is preliminary data.</text>
</comment>
<dbReference type="AlphaFoldDB" id="A0A0F9MBZ0"/>
<accession>A0A0F9MBZ0</accession>